<keyword evidence="3 5" id="KW-1133">Transmembrane helix</keyword>
<accession>A0A6A4Z4J9</accession>
<evidence type="ECO:0000256" key="3">
    <source>
        <dbReference type="ARBA" id="ARBA00022989"/>
    </source>
</evidence>
<dbReference type="GO" id="GO:0016020">
    <property type="term" value="C:membrane"/>
    <property type="evidence" value="ECO:0007669"/>
    <property type="project" value="UniProtKB-SubCell"/>
</dbReference>
<dbReference type="AlphaFoldDB" id="A0A6A4Z4J9"/>
<protein>
    <submittedName>
        <fullName evidence="6">Uncharacterized protein</fullName>
    </submittedName>
</protein>
<organism evidence="6">
    <name type="scientific">Aphanomyces stellatus</name>
    <dbReference type="NCBI Taxonomy" id="120398"/>
    <lineage>
        <taxon>Eukaryota</taxon>
        <taxon>Sar</taxon>
        <taxon>Stramenopiles</taxon>
        <taxon>Oomycota</taxon>
        <taxon>Saprolegniomycetes</taxon>
        <taxon>Saprolegniales</taxon>
        <taxon>Verrucalvaceae</taxon>
        <taxon>Aphanomyces</taxon>
    </lineage>
</organism>
<evidence type="ECO:0000256" key="4">
    <source>
        <dbReference type="ARBA" id="ARBA00023136"/>
    </source>
</evidence>
<gene>
    <name evidence="6" type="ORF">As57867_006579</name>
</gene>
<evidence type="ECO:0000256" key="1">
    <source>
        <dbReference type="ARBA" id="ARBA00004141"/>
    </source>
</evidence>
<dbReference type="OrthoDB" id="448280at2759"/>
<dbReference type="GO" id="GO:0046873">
    <property type="term" value="F:metal ion transmembrane transporter activity"/>
    <property type="evidence" value="ECO:0007669"/>
    <property type="project" value="InterPro"/>
</dbReference>
<sequence>ETSTAALWVRGTMDAVSGGILIYTSLVELLTYQYTTNQEFHDKSPTMRLLTYVCLWLGAASMAIVGYWA</sequence>
<evidence type="ECO:0000256" key="5">
    <source>
        <dbReference type="SAM" id="Phobius"/>
    </source>
</evidence>
<keyword evidence="4 5" id="KW-0472">Membrane</keyword>
<comment type="caution">
    <text evidence="6">The sequence shown here is derived from an EMBL/GenBank/DDBJ whole genome shotgun (WGS) entry which is preliminary data.</text>
</comment>
<feature type="non-terminal residue" evidence="6">
    <location>
        <position position="1"/>
    </location>
</feature>
<comment type="subcellular location">
    <subcellularLocation>
        <location evidence="1">Membrane</location>
        <topology evidence="1">Multi-pass membrane protein</topology>
    </subcellularLocation>
</comment>
<dbReference type="EMBL" id="VJMH01002849">
    <property type="protein sequence ID" value="KAF0707528.1"/>
    <property type="molecule type" value="Genomic_DNA"/>
</dbReference>
<evidence type="ECO:0000256" key="2">
    <source>
        <dbReference type="ARBA" id="ARBA00022692"/>
    </source>
</evidence>
<keyword evidence="2 5" id="KW-0812">Transmembrane</keyword>
<feature type="transmembrane region" description="Helical" evidence="5">
    <location>
        <begin position="49"/>
        <end position="68"/>
    </location>
</feature>
<proteinExistence type="predicted"/>
<name>A0A6A4Z4J9_9STRA</name>
<evidence type="ECO:0000313" key="6">
    <source>
        <dbReference type="EMBL" id="KAF0707528.1"/>
    </source>
</evidence>
<dbReference type="Pfam" id="PF02535">
    <property type="entry name" value="Zip"/>
    <property type="match status" value="1"/>
</dbReference>
<reference evidence="6" key="1">
    <citation type="submission" date="2019-06" db="EMBL/GenBank/DDBJ databases">
        <title>Genomics analysis of Aphanomyces spp. identifies a new class of oomycete effector associated with host adaptation.</title>
        <authorList>
            <person name="Gaulin E."/>
        </authorList>
    </citation>
    <scope>NUCLEOTIDE SEQUENCE</scope>
    <source>
        <strain evidence="6">CBS 578.67</strain>
    </source>
</reference>
<dbReference type="InterPro" id="IPR003689">
    <property type="entry name" value="ZIP"/>
</dbReference>